<reference evidence="3 4" key="1">
    <citation type="submission" date="2020-08" db="EMBL/GenBank/DDBJ databases">
        <title>Sequencing the genomes of 1000 actinobacteria strains.</title>
        <authorList>
            <person name="Klenk H.-P."/>
        </authorList>
    </citation>
    <scope>NUCLEOTIDE SEQUENCE [LARGE SCALE GENOMIC DNA]</scope>
    <source>
        <strain evidence="3 4">DSM 43150</strain>
    </source>
</reference>
<gene>
    <name evidence="2" type="ORF">Alo02nite_08310</name>
    <name evidence="3" type="ORF">BJ964_007560</name>
</gene>
<dbReference type="EMBL" id="JACHNC010000001">
    <property type="protein sequence ID" value="MBB4753399.1"/>
    <property type="molecule type" value="Genomic_DNA"/>
</dbReference>
<keyword evidence="5" id="KW-1185">Reference proteome</keyword>
<evidence type="ECO:0000256" key="1">
    <source>
        <dbReference type="SAM" id="MobiDB-lite"/>
    </source>
</evidence>
<protein>
    <recommendedName>
        <fullName evidence="6">DUF1963 domain-containing protein</fullName>
    </recommendedName>
</protein>
<dbReference type="Proteomes" id="UP000631312">
    <property type="component" value="Unassembled WGS sequence"/>
</dbReference>
<dbReference type="SUPFAM" id="SSF103032">
    <property type="entry name" value="Hypothetical protein YwqG"/>
    <property type="match status" value="1"/>
</dbReference>
<evidence type="ECO:0000313" key="3">
    <source>
        <dbReference type="EMBL" id="MBB4753399.1"/>
    </source>
</evidence>
<dbReference type="RefSeq" id="WP_188125106.1">
    <property type="nucleotide sequence ID" value="NZ_BOMP01000012.1"/>
</dbReference>
<reference evidence="2 5" key="2">
    <citation type="submission" date="2021-01" db="EMBL/GenBank/DDBJ databases">
        <title>Whole genome shotgun sequence of Actinoplanes lobatus NBRC 12513.</title>
        <authorList>
            <person name="Komaki H."/>
            <person name="Tamura T."/>
        </authorList>
    </citation>
    <scope>NUCLEOTIDE SEQUENCE [LARGE SCALE GENOMIC DNA]</scope>
    <source>
        <strain evidence="2 5">NBRC 12513</strain>
    </source>
</reference>
<comment type="caution">
    <text evidence="3">The sequence shown here is derived from an EMBL/GenBank/DDBJ whole genome shotgun (WGS) entry which is preliminary data.</text>
</comment>
<proteinExistence type="predicted"/>
<dbReference type="InterPro" id="IPR035948">
    <property type="entry name" value="YwqG-like_sf"/>
</dbReference>
<organism evidence="3 4">
    <name type="scientific">Actinoplanes lobatus</name>
    <dbReference type="NCBI Taxonomy" id="113568"/>
    <lineage>
        <taxon>Bacteria</taxon>
        <taxon>Bacillati</taxon>
        <taxon>Actinomycetota</taxon>
        <taxon>Actinomycetes</taxon>
        <taxon>Micromonosporales</taxon>
        <taxon>Micromonosporaceae</taxon>
        <taxon>Actinoplanes</taxon>
    </lineage>
</organism>
<evidence type="ECO:0000313" key="2">
    <source>
        <dbReference type="EMBL" id="GIE37933.1"/>
    </source>
</evidence>
<evidence type="ECO:0008006" key="6">
    <source>
        <dbReference type="Google" id="ProtNLM"/>
    </source>
</evidence>
<dbReference type="AlphaFoldDB" id="A0A7W7HMR7"/>
<feature type="region of interest" description="Disordered" evidence="1">
    <location>
        <begin position="1"/>
        <end position="41"/>
    </location>
</feature>
<evidence type="ECO:0000313" key="5">
    <source>
        <dbReference type="Proteomes" id="UP000631312"/>
    </source>
</evidence>
<dbReference type="EMBL" id="BOMP01000012">
    <property type="protein sequence ID" value="GIE37933.1"/>
    <property type="molecule type" value="Genomic_DNA"/>
</dbReference>
<sequence length="333" mass="37251">MSRTTPPRPLDITQLFPELREHSTTATRLHPRPGEPTVADSSVGGPLLWPADEPWPVCDDAGAHGTSNLTTPAIERRKREILADAWARPALPGGEFLTAAERAEVDADKHLELDDLLEEPIPLIPVAQLYRKDVPDYAGPDGTDLLQVLWCPVDHEDAHYSPKVFFFWRDSAAVGQVRQTPPEPAVISDMYLPDPCVVHPEQVREYQYADLLPEDLRDRLDARDEELEEEDEDELLDYQSALSQAPGWKVGGFARWSLTDPYPMNCSVCGVAMTLTFTAASTDWNGRHCSWRPIEEDPDASPDFVSVAFGRGYDLYVFRCPESFDHPAATAMQ</sequence>
<name>A0A7W7HMR7_9ACTN</name>
<dbReference type="Gene3D" id="2.30.320.10">
    <property type="entry name" value="YwqG-like"/>
    <property type="match status" value="1"/>
</dbReference>
<accession>A0A7W7HMR7</accession>
<dbReference type="Proteomes" id="UP000590511">
    <property type="component" value="Unassembled WGS sequence"/>
</dbReference>
<evidence type="ECO:0000313" key="4">
    <source>
        <dbReference type="Proteomes" id="UP000590511"/>
    </source>
</evidence>